<keyword evidence="6 19" id="KW-0479">Metal-binding</keyword>
<comment type="subunit">
    <text evidence="15">Homodimer; via EF-hand domain 4. Interacts with TTN/titin. Interacts with CMYA5; this interaction, which results in CMYA5 proteolysis, may protect CAPN3 from autolysis. Interacts with SIMC1. Interacts with UTP25; the interaction is required for CAPN3 translocation to the nucleolus.</text>
</comment>
<evidence type="ECO:0000259" key="21">
    <source>
        <dbReference type="PROSITE" id="PS50203"/>
    </source>
</evidence>
<dbReference type="PROSITE" id="PS50203">
    <property type="entry name" value="CALPAIN_CAT"/>
    <property type="match status" value="1"/>
</dbReference>
<evidence type="ECO:0000256" key="14">
    <source>
        <dbReference type="ARBA" id="ARBA00023844"/>
    </source>
</evidence>
<dbReference type="Pfam" id="PF01067">
    <property type="entry name" value="Calpain_III"/>
    <property type="match status" value="1"/>
</dbReference>
<evidence type="ECO:0000313" key="24">
    <source>
        <dbReference type="Proteomes" id="UP000694726"/>
    </source>
</evidence>
<evidence type="ECO:0000256" key="3">
    <source>
        <dbReference type="ARBA" id="ARBA00007623"/>
    </source>
</evidence>
<feature type="domain" description="Calpain catalytic" evidence="21">
    <location>
        <begin position="74"/>
        <end position="369"/>
    </location>
</feature>
<dbReference type="GO" id="GO:0005730">
    <property type="term" value="C:nucleolus"/>
    <property type="evidence" value="ECO:0007669"/>
    <property type="project" value="UniProtKB-SubCell"/>
</dbReference>
<evidence type="ECO:0000256" key="8">
    <source>
        <dbReference type="ARBA" id="ARBA00022801"/>
    </source>
</evidence>
<evidence type="ECO:0000256" key="4">
    <source>
        <dbReference type="ARBA" id="ARBA00022490"/>
    </source>
</evidence>
<dbReference type="SUPFAM" id="SSF49758">
    <property type="entry name" value="Calpain large subunit, middle domain (domain III)"/>
    <property type="match status" value="1"/>
</dbReference>
<evidence type="ECO:0000256" key="2">
    <source>
        <dbReference type="ARBA" id="ARBA00004604"/>
    </source>
</evidence>
<dbReference type="CDD" id="cd00214">
    <property type="entry name" value="Calpain_III"/>
    <property type="match status" value="1"/>
</dbReference>
<evidence type="ECO:0000313" key="23">
    <source>
        <dbReference type="Ensembl" id="ENSSSCP00015037074.1"/>
    </source>
</evidence>
<dbReference type="Pfam" id="PF13833">
    <property type="entry name" value="EF-hand_8"/>
    <property type="match status" value="1"/>
</dbReference>
<dbReference type="Pfam" id="PF00648">
    <property type="entry name" value="Peptidase_C2"/>
    <property type="match status" value="1"/>
</dbReference>
<feature type="active site" evidence="17 18">
    <location>
        <position position="129"/>
    </location>
</feature>
<evidence type="ECO:0000256" key="6">
    <source>
        <dbReference type="ARBA" id="ARBA00022723"/>
    </source>
</evidence>
<dbReference type="CDD" id="cd00044">
    <property type="entry name" value="CysPc"/>
    <property type="match status" value="1"/>
</dbReference>
<dbReference type="InterPro" id="IPR001300">
    <property type="entry name" value="Peptidase_C2_calpain_cat"/>
</dbReference>
<keyword evidence="8 18" id="KW-0378">Hydrolase</keyword>
<dbReference type="FunFam" id="2.60.120.380:FF:000002">
    <property type="entry name" value="calpain-3 isoform X1"/>
    <property type="match status" value="1"/>
</dbReference>
<reference evidence="23" key="1">
    <citation type="submission" date="2025-08" db="UniProtKB">
        <authorList>
            <consortium name="Ensembl"/>
        </authorList>
    </citation>
    <scope>IDENTIFICATION</scope>
</reference>
<dbReference type="SUPFAM" id="SSF54001">
    <property type="entry name" value="Cysteine proteinases"/>
    <property type="match status" value="1"/>
</dbReference>
<proteinExistence type="inferred from homology"/>
<dbReference type="GO" id="GO:0005509">
    <property type="term" value="F:calcium ion binding"/>
    <property type="evidence" value="ECO:0007669"/>
    <property type="project" value="UniProtKB-UniRule"/>
</dbReference>
<dbReference type="Pfam" id="PF16648">
    <property type="entry name" value="Calpain_u2"/>
    <property type="match status" value="1"/>
</dbReference>
<feature type="region of interest" description="Disordered" evidence="20">
    <location>
        <begin position="560"/>
        <end position="598"/>
    </location>
</feature>
<dbReference type="PROSITE" id="PS50222">
    <property type="entry name" value="EF_HAND_2"/>
    <property type="match status" value="1"/>
</dbReference>
<dbReference type="InterPro" id="IPR022683">
    <property type="entry name" value="Calpain_III"/>
</dbReference>
<dbReference type="Ensembl" id="ENSSSCT00015090621.1">
    <property type="protein sequence ID" value="ENSSSCP00015037074.1"/>
    <property type="gene ID" value="ENSSSCG00015067271.1"/>
</dbReference>
<dbReference type="PROSITE" id="PS00018">
    <property type="entry name" value="EF_HAND_1"/>
    <property type="match status" value="1"/>
</dbReference>
<evidence type="ECO:0000256" key="1">
    <source>
        <dbReference type="ARBA" id="ARBA00004496"/>
    </source>
</evidence>
<dbReference type="Gene3D" id="3.90.70.10">
    <property type="entry name" value="Cysteine proteinases"/>
    <property type="match status" value="1"/>
</dbReference>
<dbReference type="PANTHER" id="PTHR10183:SF329">
    <property type="entry name" value="CALPAIN-3"/>
    <property type="match status" value="1"/>
</dbReference>
<feature type="compositionally biased region" description="Basic and acidic residues" evidence="20">
    <location>
        <begin position="570"/>
        <end position="584"/>
    </location>
</feature>
<protein>
    <recommendedName>
        <fullName evidence="14 19">Calpain-3</fullName>
        <ecNumber evidence="13 19">3.4.22.54</ecNumber>
    </recommendedName>
</protein>
<dbReference type="InterPro" id="IPR036213">
    <property type="entry name" value="Calpain_III_sf"/>
</dbReference>
<feature type="domain" description="EF-hand" evidence="22">
    <location>
        <begin position="668"/>
        <end position="703"/>
    </location>
</feature>
<dbReference type="InterPro" id="IPR033883">
    <property type="entry name" value="C2_III"/>
</dbReference>
<dbReference type="SMART" id="SM00720">
    <property type="entry name" value="calpain_III"/>
    <property type="match status" value="1"/>
</dbReference>
<dbReference type="AlphaFoldDB" id="A0A8D0UAM2"/>
<dbReference type="Gene3D" id="2.60.120.380">
    <property type="match status" value="1"/>
</dbReference>
<dbReference type="Gene3D" id="1.10.238.10">
    <property type="entry name" value="EF-hand"/>
    <property type="match status" value="1"/>
</dbReference>
<dbReference type="FunFam" id="1.10.238.10:FF:000065">
    <property type="entry name" value="calpain-3 isoform X1"/>
    <property type="match status" value="1"/>
</dbReference>
<evidence type="ECO:0000256" key="16">
    <source>
        <dbReference type="ARBA" id="ARBA00057973"/>
    </source>
</evidence>
<dbReference type="GO" id="GO:0004198">
    <property type="term" value="F:calcium-dependent cysteine-type endopeptidase activity"/>
    <property type="evidence" value="ECO:0007669"/>
    <property type="project" value="UniProtKB-UniRule"/>
</dbReference>
<keyword evidence="7" id="KW-0677">Repeat</keyword>
<dbReference type="PRINTS" id="PR00704">
    <property type="entry name" value="CALPAIN"/>
</dbReference>
<dbReference type="SUPFAM" id="SSF47473">
    <property type="entry name" value="EF-hand"/>
    <property type="match status" value="1"/>
</dbReference>
<evidence type="ECO:0000256" key="19">
    <source>
        <dbReference type="RuleBase" id="RU367132"/>
    </source>
</evidence>
<evidence type="ECO:0000256" key="10">
    <source>
        <dbReference type="ARBA" id="ARBA00022837"/>
    </source>
</evidence>
<feature type="active site" evidence="17 18">
    <location>
        <position position="310"/>
    </location>
</feature>
<evidence type="ECO:0000256" key="12">
    <source>
        <dbReference type="ARBA" id="ARBA00023702"/>
    </source>
</evidence>
<evidence type="ECO:0000256" key="15">
    <source>
        <dbReference type="ARBA" id="ARBA00046710"/>
    </source>
</evidence>
<feature type="region of interest" description="Disordered" evidence="20">
    <location>
        <begin position="1"/>
        <end position="38"/>
    </location>
</feature>
<dbReference type="InterPro" id="IPR011992">
    <property type="entry name" value="EF-hand-dom_pair"/>
</dbReference>
<dbReference type="InterPro" id="IPR032100">
    <property type="entry name" value="Calpain_u2"/>
</dbReference>
<dbReference type="InterPro" id="IPR000169">
    <property type="entry name" value="Pept_cys_AS"/>
</dbReference>
<dbReference type="PROSITE" id="PS00139">
    <property type="entry name" value="THIOL_PROTEASE_CYS"/>
    <property type="match status" value="1"/>
</dbReference>
<dbReference type="InterPro" id="IPR002048">
    <property type="entry name" value="EF_hand_dom"/>
</dbReference>
<sequence>MPTVISASMAPRTGAEPRSPGPMPQAAQGKGTEAGVGNPGGKYSAIISRNFPIIGVKEKTFEQLHKKCLEKKVLYLDPEFPPDETSLFYSQKFPIQFVWKRPPEICENPRFIIGGANRTDICQGDLGDCWFLAAIACLTLNKRLLFRVIPHDQSFTENYAGIFHFQFWRYGDWVDVVIDDCLPTYNNQLVFTKSNHRNEFWSALLEKAYAKLHGSYEALKGGNTTEAMEDFTGGVTEFFEIKDAPRDMYKIMKKAIERGSLMGCSIDTIVPVQFETRMACGLVKGHAYSVTGLEEALFKGEKVKLVRLRNPWGQVEWNGSWSDSWKDWSFVDKDEKARLQHQVTEDGEFWMSYDDFIYHFTKLEICNLTADALESDKLQTWTVSVNEGRWVRGCSAGGCRNFPDTFWTNPQYRLKLLEEDDDPDDSEVICSFLVALMQKNRRKDRKLGANLFTIGFAIYEVPKEMHGNKQHLQKDFFLYNASKARSRTYINMREVSERFRLPPSEYVIVPSTYEPHQEGEFILRVFSEKRNLSEEVENTISVDRPVPIIFVSDRANSNKELGVDQESEEGQDKTSPDKQEKSPKPEPSNTDQESEEQQQFRNIFRQIAGDDMEICADELKNVLNRVVNKHKDLKTEGFTLESCRSMIALMDTDGSGRLNLQEFHHLWKKIKSWQKIFKHYDTDQSGTINSYEMRNAVNDAGFHLNNQLYDIITMRYADKYMNIDFDSFICCFVRLEGMFSKWTATLLLSCAPPAAAAVAAGISA</sequence>
<accession>A0A8D0UAM2</accession>
<feature type="compositionally biased region" description="Polar residues" evidence="20">
    <location>
        <begin position="587"/>
        <end position="598"/>
    </location>
</feature>
<keyword evidence="4 19" id="KW-0963">Cytoplasm</keyword>
<evidence type="ECO:0000256" key="20">
    <source>
        <dbReference type="SAM" id="MobiDB-lite"/>
    </source>
</evidence>
<comment type="subcellular location">
    <subcellularLocation>
        <location evidence="1 19">Cytoplasm</location>
    </subcellularLocation>
    <subcellularLocation>
        <location evidence="2">Nucleus</location>
        <location evidence="2">Nucleolus</location>
    </subcellularLocation>
</comment>
<gene>
    <name evidence="23" type="primary">CAPN3</name>
</gene>
<dbReference type="SMART" id="SM00054">
    <property type="entry name" value="EFh"/>
    <property type="match status" value="2"/>
</dbReference>
<dbReference type="GO" id="GO:0006508">
    <property type="term" value="P:proteolysis"/>
    <property type="evidence" value="ECO:0007669"/>
    <property type="project" value="UniProtKB-UniRule"/>
</dbReference>
<evidence type="ECO:0000259" key="22">
    <source>
        <dbReference type="PROSITE" id="PS50222"/>
    </source>
</evidence>
<evidence type="ECO:0000256" key="7">
    <source>
        <dbReference type="ARBA" id="ARBA00022737"/>
    </source>
</evidence>
<dbReference type="InterPro" id="IPR054069">
    <property type="entry name" value="CAPN3/13-like_C_EFh"/>
</dbReference>
<organism evidence="23 24">
    <name type="scientific">Sus scrofa</name>
    <name type="common">Pig</name>
    <dbReference type="NCBI Taxonomy" id="9823"/>
    <lineage>
        <taxon>Eukaryota</taxon>
        <taxon>Metazoa</taxon>
        <taxon>Chordata</taxon>
        <taxon>Craniata</taxon>
        <taxon>Vertebrata</taxon>
        <taxon>Euteleostomi</taxon>
        <taxon>Mammalia</taxon>
        <taxon>Eutheria</taxon>
        <taxon>Laurasiatheria</taxon>
        <taxon>Artiodactyla</taxon>
        <taxon>Suina</taxon>
        <taxon>Suidae</taxon>
        <taxon>Sus</taxon>
    </lineage>
</organism>
<evidence type="ECO:0000256" key="5">
    <source>
        <dbReference type="ARBA" id="ARBA00022670"/>
    </source>
</evidence>
<evidence type="ECO:0000256" key="18">
    <source>
        <dbReference type="PROSITE-ProRule" id="PRU00239"/>
    </source>
</evidence>
<dbReference type="GO" id="GO:0005737">
    <property type="term" value="C:cytoplasm"/>
    <property type="evidence" value="ECO:0007669"/>
    <property type="project" value="UniProtKB-SubCell"/>
</dbReference>
<dbReference type="PANTHER" id="PTHR10183">
    <property type="entry name" value="CALPAIN"/>
    <property type="match status" value="1"/>
</dbReference>
<evidence type="ECO:0000256" key="13">
    <source>
        <dbReference type="ARBA" id="ARBA00023801"/>
    </source>
</evidence>
<dbReference type="InterPro" id="IPR022684">
    <property type="entry name" value="Calpain_cysteine_protease"/>
</dbReference>
<keyword evidence="10 19" id="KW-0106">Calcium</keyword>
<evidence type="ECO:0000256" key="17">
    <source>
        <dbReference type="PIRSR" id="PIRSR622684-1"/>
    </source>
</evidence>
<dbReference type="InterPro" id="IPR022682">
    <property type="entry name" value="Calpain_domain_III"/>
</dbReference>
<keyword evidence="5 18" id="KW-0645">Protease</keyword>
<feature type="active site" evidence="17 18">
    <location>
        <position position="286"/>
    </location>
</feature>
<dbReference type="SMART" id="SM00230">
    <property type="entry name" value="CysPc"/>
    <property type="match status" value="1"/>
</dbReference>
<comment type="function">
    <text evidence="16">Calcium-regulated non-lysosomal thiol-protease. Proteolytically cleaves CTBP1. Mediates, with UTP25, the proteasome-independent degradation of p53/TP53.</text>
</comment>
<dbReference type="InterPro" id="IPR038765">
    <property type="entry name" value="Papain-like_cys_pep_sf"/>
</dbReference>
<keyword evidence="11" id="KW-0539">Nucleus</keyword>
<dbReference type="Pfam" id="PF21875">
    <property type="entry name" value="CAPN13-like_C_EFh"/>
    <property type="match status" value="1"/>
</dbReference>
<keyword evidence="9 18" id="KW-0788">Thiol protease</keyword>
<dbReference type="EC" id="3.4.22.54" evidence="13 19"/>
<comment type="similarity">
    <text evidence="3 19">Belongs to the peptidase C2 family.</text>
</comment>
<dbReference type="FunFam" id="3.90.70.10:FF:000555">
    <property type="entry name" value="Calpain-3"/>
    <property type="match status" value="1"/>
</dbReference>
<evidence type="ECO:0000256" key="9">
    <source>
        <dbReference type="ARBA" id="ARBA00022807"/>
    </source>
</evidence>
<dbReference type="Proteomes" id="UP000694726">
    <property type="component" value="Unplaced"/>
</dbReference>
<dbReference type="InterPro" id="IPR018247">
    <property type="entry name" value="EF_Hand_1_Ca_BS"/>
</dbReference>
<evidence type="ECO:0000256" key="11">
    <source>
        <dbReference type="ARBA" id="ARBA00023242"/>
    </source>
</evidence>
<comment type="catalytic activity">
    <reaction evidence="12 19">
        <text>Broad endopeptidase activity.</text>
        <dbReference type="EC" id="3.4.22.54"/>
    </reaction>
</comment>
<name>A0A8D0UAM2_PIG</name>